<dbReference type="EMBL" id="FOCP01000010">
    <property type="protein sequence ID" value="SEN21811.1"/>
    <property type="molecule type" value="Genomic_DNA"/>
</dbReference>
<evidence type="ECO:0000313" key="1">
    <source>
        <dbReference type="EMBL" id="SEN21811.1"/>
    </source>
</evidence>
<evidence type="ECO:0000313" key="2">
    <source>
        <dbReference type="Proteomes" id="UP000199459"/>
    </source>
</evidence>
<reference evidence="1 2" key="1">
    <citation type="submission" date="2016-10" db="EMBL/GenBank/DDBJ databases">
        <authorList>
            <person name="de Groot N.N."/>
        </authorList>
    </citation>
    <scope>NUCLEOTIDE SEQUENCE [LARGE SCALE GENOMIC DNA]</scope>
    <source>
        <strain evidence="1 2">Nm22</strain>
    </source>
</reference>
<name>A0A1H8EQE9_9PROT</name>
<dbReference type="SUPFAM" id="SSF52172">
    <property type="entry name" value="CheY-like"/>
    <property type="match status" value="1"/>
</dbReference>
<gene>
    <name evidence="1" type="ORF">SAMN05216325_11084</name>
</gene>
<protein>
    <recommendedName>
        <fullName evidence="3">Response regulatory domain-containing protein</fullName>
    </recommendedName>
</protein>
<proteinExistence type="predicted"/>
<evidence type="ECO:0008006" key="3">
    <source>
        <dbReference type="Google" id="ProtNLM"/>
    </source>
</evidence>
<accession>A0A1H8EQE9</accession>
<dbReference type="RefSeq" id="WP_245738883.1">
    <property type="nucleotide sequence ID" value="NZ_FOCP01000010.1"/>
</dbReference>
<dbReference type="Proteomes" id="UP000199459">
    <property type="component" value="Unassembled WGS sequence"/>
</dbReference>
<dbReference type="InterPro" id="IPR011006">
    <property type="entry name" value="CheY-like_superfamily"/>
</dbReference>
<dbReference type="AlphaFoldDB" id="A0A1H8EQE9"/>
<sequence length="71" mass="8013">MIKRRVLKILSVENSAADADQINDTLVKSGLQLNVNWVNTVQELRKALRTSVWDIVLSNTDVPQLKPDEVL</sequence>
<organism evidence="1 2">
    <name type="scientific">Nitrosomonas marina</name>
    <dbReference type="NCBI Taxonomy" id="917"/>
    <lineage>
        <taxon>Bacteria</taxon>
        <taxon>Pseudomonadati</taxon>
        <taxon>Pseudomonadota</taxon>
        <taxon>Betaproteobacteria</taxon>
        <taxon>Nitrosomonadales</taxon>
        <taxon>Nitrosomonadaceae</taxon>
        <taxon>Nitrosomonas</taxon>
    </lineage>
</organism>